<sequence>MSAAAFVLAINLFIAGIFATAFGVVAAYQRSALGARWLAFAYGLGVLNVVLEFVLPFQNDHRLVSFGIFAVFLLALAGCVIGLAHHYRIRPPWLLLAIAVIASLLVNLALLEMPRASFVRNLLYQAPYALVQAIGVGVILANKRKGALDLALLVIFFVSALHFLAKPVLAMAIGSGAAPQAYISSTYAAVSQTLGAVLLIASGLMMLLIIVRDVMADMTARSETDTLSGLLNRRGFEDRGESALTLAARSGVPAVMIVADLDHFKQINDTYGHATGDRVIAAFAAILEECAAPPAIIGRLGGEEFSAFLPGANLNTGKLYAETVRHAFRSLPSDETGLRNPASASFGVAQLMPYDHLADLLRRADAALYEAKNEGRDCVRMAMPTPARKPESLNMADRSGRFSS</sequence>
<dbReference type="InterPro" id="IPR000160">
    <property type="entry name" value="GGDEF_dom"/>
</dbReference>
<feature type="domain" description="GGDEF" evidence="4">
    <location>
        <begin position="252"/>
        <end position="384"/>
    </location>
</feature>
<reference evidence="5 6" key="1">
    <citation type="submission" date="2019-12" db="EMBL/GenBank/DDBJ databases">
        <title>Devosia maris sp. nov., isolated from the deep seawater.</title>
        <authorList>
            <person name="Liu Y."/>
        </authorList>
    </citation>
    <scope>NUCLEOTIDE SEQUENCE [LARGE SCALE GENOMIC DNA]</scope>
    <source>
        <strain evidence="5 6">L53-10-65</strain>
    </source>
</reference>
<evidence type="ECO:0000256" key="3">
    <source>
        <dbReference type="SAM" id="Phobius"/>
    </source>
</evidence>
<feature type="transmembrane region" description="Helical" evidence="3">
    <location>
        <begin position="63"/>
        <end position="84"/>
    </location>
</feature>
<dbReference type="PROSITE" id="PS50887">
    <property type="entry name" value="GGDEF"/>
    <property type="match status" value="1"/>
</dbReference>
<dbReference type="PANTHER" id="PTHR45138:SF9">
    <property type="entry name" value="DIGUANYLATE CYCLASE DGCM-RELATED"/>
    <property type="match status" value="1"/>
</dbReference>
<feature type="transmembrane region" description="Helical" evidence="3">
    <location>
        <begin position="37"/>
        <end position="57"/>
    </location>
</feature>
<evidence type="ECO:0000259" key="4">
    <source>
        <dbReference type="PROSITE" id="PS50887"/>
    </source>
</evidence>
<dbReference type="AlphaFoldDB" id="A0A7X3FR74"/>
<feature type="transmembrane region" description="Helical" evidence="3">
    <location>
        <begin position="6"/>
        <end position="28"/>
    </location>
</feature>
<dbReference type="InterPro" id="IPR043128">
    <property type="entry name" value="Rev_trsase/Diguanyl_cyclase"/>
</dbReference>
<feature type="transmembrane region" description="Helical" evidence="3">
    <location>
        <begin position="185"/>
        <end position="211"/>
    </location>
</feature>
<proteinExistence type="predicted"/>
<dbReference type="PANTHER" id="PTHR45138">
    <property type="entry name" value="REGULATORY COMPONENTS OF SENSORY TRANSDUCTION SYSTEM"/>
    <property type="match status" value="1"/>
</dbReference>
<feature type="transmembrane region" description="Helical" evidence="3">
    <location>
        <begin position="147"/>
        <end position="165"/>
    </location>
</feature>
<dbReference type="SUPFAM" id="SSF55073">
    <property type="entry name" value="Nucleotide cyclase"/>
    <property type="match status" value="1"/>
</dbReference>
<evidence type="ECO:0000313" key="6">
    <source>
        <dbReference type="Proteomes" id="UP000438106"/>
    </source>
</evidence>
<dbReference type="Pfam" id="PF00990">
    <property type="entry name" value="GGDEF"/>
    <property type="match status" value="1"/>
</dbReference>
<protein>
    <recommendedName>
        <fullName evidence="1">diguanylate cyclase</fullName>
        <ecNumber evidence="1">2.7.7.65</ecNumber>
    </recommendedName>
</protein>
<dbReference type="Gene3D" id="3.30.70.270">
    <property type="match status" value="1"/>
</dbReference>
<evidence type="ECO:0000313" key="5">
    <source>
        <dbReference type="EMBL" id="MVS99284.1"/>
    </source>
</evidence>
<organism evidence="5 6">
    <name type="scientific">Devosia marina</name>
    <dbReference type="NCBI Taxonomy" id="2683198"/>
    <lineage>
        <taxon>Bacteria</taxon>
        <taxon>Pseudomonadati</taxon>
        <taxon>Pseudomonadota</taxon>
        <taxon>Alphaproteobacteria</taxon>
        <taxon>Hyphomicrobiales</taxon>
        <taxon>Devosiaceae</taxon>
        <taxon>Devosia</taxon>
    </lineage>
</organism>
<dbReference type="InterPro" id="IPR029787">
    <property type="entry name" value="Nucleotide_cyclase"/>
</dbReference>
<keyword evidence="6" id="KW-1185">Reference proteome</keyword>
<dbReference type="SMART" id="SM00267">
    <property type="entry name" value="GGDEF"/>
    <property type="match status" value="1"/>
</dbReference>
<dbReference type="CDD" id="cd01949">
    <property type="entry name" value="GGDEF"/>
    <property type="match status" value="1"/>
</dbReference>
<dbReference type="FunFam" id="3.30.70.270:FF:000001">
    <property type="entry name" value="Diguanylate cyclase domain protein"/>
    <property type="match status" value="1"/>
</dbReference>
<evidence type="ECO:0000256" key="1">
    <source>
        <dbReference type="ARBA" id="ARBA00012528"/>
    </source>
</evidence>
<dbReference type="GO" id="GO:0052621">
    <property type="term" value="F:diguanylate cyclase activity"/>
    <property type="evidence" value="ECO:0007669"/>
    <property type="project" value="UniProtKB-EC"/>
</dbReference>
<accession>A0A7X3FR74</accession>
<dbReference type="EC" id="2.7.7.65" evidence="1"/>
<evidence type="ECO:0000256" key="2">
    <source>
        <dbReference type="ARBA" id="ARBA00034247"/>
    </source>
</evidence>
<keyword evidence="3" id="KW-0472">Membrane</keyword>
<dbReference type="NCBIfam" id="TIGR00254">
    <property type="entry name" value="GGDEF"/>
    <property type="match status" value="1"/>
</dbReference>
<name>A0A7X3FR74_9HYPH</name>
<dbReference type="Proteomes" id="UP000438106">
    <property type="component" value="Unassembled WGS sequence"/>
</dbReference>
<comment type="caution">
    <text evidence="5">The sequence shown here is derived from an EMBL/GenBank/DDBJ whole genome shotgun (WGS) entry which is preliminary data.</text>
</comment>
<gene>
    <name evidence="5" type="ORF">GO014_09655</name>
</gene>
<comment type="catalytic activity">
    <reaction evidence="2">
        <text>2 GTP = 3',3'-c-di-GMP + 2 diphosphate</text>
        <dbReference type="Rhea" id="RHEA:24898"/>
        <dbReference type="ChEBI" id="CHEBI:33019"/>
        <dbReference type="ChEBI" id="CHEBI:37565"/>
        <dbReference type="ChEBI" id="CHEBI:58805"/>
        <dbReference type="EC" id="2.7.7.65"/>
    </reaction>
</comment>
<dbReference type="RefSeq" id="WP_157290154.1">
    <property type="nucleotide sequence ID" value="NZ_WQRF01000002.1"/>
</dbReference>
<keyword evidence="3" id="KW-1133">Transmembrane helix</keyword>
<dbReference type="EMBL" id="WQRF01000002">
    <property type="protein sequence ID" value="MVS99284.1"/>
    <property type="molecule type" value="Genomic_DNA"/>
</dbReference>
<feature type="transmembrane region" description="Helical" evidence="3">
    <location>
        <begin position="93"/>
        <end position="110"/>
    </location>
</feature>
<dbReference type="InterPro" id="IPR050469">
    <property type="entry name" value="Diguanylate_Cyclase"/>
</dbReference>
<keyword evidence="3" id="KW-0812">Transmembrane</keyword>
<feature type="transmembrane region" description="Helical" evidence="3">
    <location>
        <begin position="122"/>
        <end position="140"/>
    </location>
</feature>